<dbReference type="Proteomes" id="UP000030764">
    <property type="component" value="Unassembled WGS sequence"/>
</dbReference>
<dbReference type="InterPro" id="IPR004902">
    <property type="entry name" value="Rhabdo_ncap_2"/>
</dbReference>
<dbReference type="Proteomes" id="UP000030758">
    <property type="component" value="Unassembled WGS sequence"/>
</dbReference>
<comment type="subcellular location">
    <subcellularLocation>
        <location evidence="1">Virion</location>
    </subcellularLocation>
</comment>
<dbReference type="AlphaFoldDB" id="A0A085NKD2"/>
<evidence type="ECO:0000313" key="2">
    <source>
        <dbReference type="EMBL" id="KFD45197.1"/>
    </source>
</evidence>
<keyword evidence="4" id="KW-1185">Reference proteome</keyword>
<sequence>MCSDVQDILNELGKLDDARAKSFFDSDSYYDAADNFSGSGMFCVPSGREWRYEPNEYKTAELPEIPFITDASIALAYFLRQVVRLIFGRSSCGYAFPKVLAFQCFELDDTDRRKQMFDLQFSGHKKLDNDHYLKYTKKELKGIETRASLFKRFAHEKCTEKFYGLVDEAVKTAPEYEKELLKEILSTKAHCEKTFPIQLTALEANLLGIKALPVPRRNDWALDNVDGVLRDQVLDFLDFVDCLCKQPANEAAKFICMWSALLFRLIAKSAGTVEKEMKNFSDVFVLVTRTACTIKNYSLPLKVIEVLLFANRFKDVRLVASIAGLEILSQPDNSRDMNLLKRSRKYCYVDTLKYCGMKAVRLAYEAASVLKITVDELFDLVLKMIPVEHAMRWTRSIRHSCHLLKLLLRDFSDFDACDSWMYARVFDDMFFSRLKNKLHNAFVYFCCYIIDPQKRVGVGVWAMKHQPIVQAFEEEARRVALAIRQKCNVD</sequence>
<evidence type="ECO:0000256" key="1">
    <source>
        <dbReference type="ARBA" id="ARBA00004328"/>
    </source>
</evidence>
<gene>
    <name evidence="2" type="ORF">M513_13926</name>
    <name evidence="3" type="ORF">M514_13926</name>
</gene>
<dbReference type="EMBL" id="KL363653">
    <property type="protein sequence ID" value="KFD45197.1"/>
    <property type="molecule type" value="Genomic_DNA"/>
</dbReference>
<proteinExistence type="predicted"/>
<accession>A0A085NKD2</accession>
<evidence type="ECO:0000313" key="3">
    <source>
        <dbReference type="EMBL" id="KFD69928.1"/>
    </source>
</evidence>
<organism evidence="3">
    <name type="scientific">Trichuris suis</name>
    <name type="common">pig whipworm</name>
    <dbReference type="NCBI Taxonomy" id="68888"/>
    <lineage>
        <taxon>Eukaryota</taxon>
        <taxon>Metazoa</taxon>
        <taxon>Ecdysozoa</taxon>
        <taxon>Nematoda</taxon>
        <taxon>Enoplea</taxon>
        <taxon>Dorylaimia</taxon>
        <taxon>Trichinellida</taxon>
        <taxon>Trichuridae</taxon>
        <taxon>Trichuris</taxon>
    </lineage>
</organism>
<dbReference type="Pfam" id="PF03216">
    <property type="entry name" value="Rhabdo_ncap_2"/>
    <property type="match status" value="1"/>
</dbReference>
<protein>
    <submittedName>
        <fullName evidence="3">Uncharacterized protein</fullName>
    </submittedName>
</protein>
<evidence type="ECO:0000313" key="4">
    <source>
        <dbReference type="Proteomes" id="UP000030764"/>
    </source>
</evidence>
<name>A0A085NKD2_9BILA</name>
<dbReference type="EMBL" id="KL367491">
    <property type="protein sequence ID" value="KFD69928.1"/>
    <property type="molecule type" value="Genomic_DNA"/>
</dbReference>
<reference evidence="3 4" key="1">
    <citation type="journal article" date="2014" name="Nat. Genet.">
        <title>Genome and transcriptome of the porcine whipworm Trichuris suis.</title>
        <authorList>
            <person name="Jex A.R."/>
            <person name="Nejsum P."/>
            <person name="Schwarz E.M."/>
            <person name="Hu L."/>
            <person name="Young N.D."/>
            <person name="Hall R.S."/>
            <person name="Korhonen P.K."/>
            <person name="Liao S."/>
            <person name="Thamsborg S."/>
            <person name="Xia J."/>
            <person name="Xu P."/>
            <person name="Wang S."/>
            <person name="Scheerlinck J.P."/>
            <person name="Hofmann A."/>
            <person name="Sternberg P.W."/>
            <person name="Wang J."/>
            <person name="Gasser R.B."/>
        </authorList>
    </citation>
    <scope>NUCLEOTIDE SEQUENCE [LARGE SCALE GENOMIC DNA]</scope>
    <source>
        <strain evidence="3">DCEP-RM93F</strain>
        <strain evidence="2">DCEP-RM93M</strain>
    </source>
</reference>